<dbReference type="PANTHER" id="PTHR43817">
    <property type="entry name" value="GLYCOSYL HYDROLASE"/>
    <property type="match status" value="1"/>
</dbReference>
<dbReference type="InterPro" id="IPR008979">
    <property type="entry name" value="Galactose-bd-like_sf"/>
</dbReference>
<accession>A0A5C5YUN4</accession>
<dbReference type="Gene3D" id="2.60.120.200">
    <property type="match status" value="1"/>
</dbReference>
<comment type="caution">
    <text evidence="4">The sequence shown here is derived from an EMBL/GenBank/DDBJ whole genome shotgun (WGS) entry which is preliminary data.</text>
</comment>
<dbReference type="Proteomes" id="UP000315010">
    <property type="component" value="Unassembled WGS sequence"/>
</dbReference>
<evidence type="ECO:0000256" key="1">
    <source>
        <dbReference type="ARBA" id="ARBA00022729"/>
    </source>
</evidence>
<reference evidence="4 5" key="1">
    <citation type="submission" date="2019-02" db="EMBL/GenBank/DDBJ databases">
        <title>Deep-cultivation of Planctomycetes and their phenomic and genomic characterization uncovers novel biology.</title>
        <authorList>
            <person name="Wiegand S."/>
            <person name="Jogler M."/>
            <person name="Boedeker C."/>
            <person name="Pinto D."/>
            <person name="Vollmers J."/>
            <person name="Rivas-Marin E."/>
            <person name="Kohn T."/>
            <person name="Peeters S.H."/>
            <person name="Heuer A."/>
            <person name="Rast P."/>
            <person name="Oberbeckmann S."/>
            <person name="Bunk B."/>
            <person name="Jeske O."/>
            <person name="Meyerdierks A."/>
            <person name="Storesund J.E."/>
            <person name="Kallscheuer N."/>
            <person name="Luecker S."/>
            <person name="Lage O.M."/>
            <person name="Pohl T."/>
            <person name="Merkel B.J."/>
            <person name="Hornburger P."/>
            <person name="Mueller R.-W."/>
            <person name="Bruemmer F."/>
            <person name="Labrenz M."/>
            <person name="Spormann A.M."/>
            <person name="Op Den Camp H."/>
            <person name="Overmann J."/>
            <person name="Amann R."/>
            <person name="Jetten M.S.M."/>
            <person name="Mascher T."/>
            <person name="Medema M.H."/>
            <person name="Devos D.P."/>
            <person name="Kaster A.-K."/>
            <person name="Ovreas L."/>
            <person name="Rohde M."/>
            <person name="Galperin M.Y."/>
            <person name="Jogler C."/>
        </authorList>
    </citation>
    <scope>NUCLEOTIDE SEQUENCE [LARGE SCALE GENOMIC DNA]</scope>
    <source>
        <strain evidence="4 5">CA13</strain>
    </source>
</reference>
<keyword evidence="5" id="KW-1185">Reference proteome</keyword>
<dbReference type="SUPFAM" id="SSF49899">
    <property type="entry name" value="Concanavalin A-like lectins/glucanases"/>
    <property type="match status" value="1"/>
</dbReference>
<name>A0A5C5YUN4_9BACT</name>
<evidence type="ECO:0000313" key="5">
    <source>
        <dbReference type="Proteomes" id="UP000315010"/>
    </source>
</evidence>
<dbReference type="Gene3D" id="2.60.120.260">
    <property type="entry name" value="Galactose-binding domain-like"/>
    <property type="match status" value="2"/>
</dbReference>
<evidence type="ECO:0000313" key="4">
    <source>
        <dbReference type="EMBL" id="TWT78714.1"/>
    </source>
</evidence>
<dbReference type="EMBL" id="SJPJ01000001">
    <property type="protein sequence ID" value="TWT78714.1"/>
    <property type="molecule type" value="Genomic_DNA"/>
</dbReference>
<sequence precursor="true">MIDRNTAVRRVLFSLACLAVVFGQTCTAQATDLETGFRQPPAHAKPWVYWFWMNGNITRDGITADLEAMDQSGIGGVLIVHAGAGIPAGPVKFFSPQWRELFHFAVAEADRLGIEVTMNACDGWTGTGGPWIQPEEAMMKLVWTETKIQGPTNKLIDLRQPETNLDVYHDIAVLAFPTPQAERDLSTAESVTSSDPKCDVDALTDDDMQTVATLSPTEGFPWLQFEFTEPFTARGLRCAAALHSNLPGTAKLQVSDDGKSYRTVGEATFGWRANHPSITISFDETTARHFRVVFPSMRLNLAEVDLLGAGRVNYWELKSGFARRWGHGADAPFFRMRRAATGETSDIEDPSWTKPAEYFAIDRSAVQDVTGNLDTSGRLRWKAPAGSWTVLRLGYTPTGEKNGPASVEGTGLEPDALNGTGVEIAFDRFFAKLLSDIGPLSGTTLKYCHIDSWETGEQNWTAAFPEEFKKRRGYDMLPLLPAMAGGHIIDSVDVSERFLWDLRRTIADLLADNYYGRMGQVARSRGLLFETEAAGAQQFLFDPVTYQRQADLPMGEFWVTEGRIRPDCKAAASVAHLFGKKYVGAESFTSGPTQARWTQHPYSLKPLGDEAFCHGVNRIVFHRYAMQPWNDLRPGMTMGQWGIHLERTNTWWEPGAAWFEYLARCQYLLQEGQFVGDVLVFTGEDIPNYLGYRHELNPPLPDGYDYDACNTEVLLSASVEEGRVVVPGGMSYRVLLLPDTSRIRPELLRKIESLVQSGAVVVGPKPVESPSLSGYPTCDTQVRTIADSLWGSADGLSSFAPQKNVFAQSKAQPNSSRVPAVDHAVGAGRVFWGLSFKEIFARIGLTADFDFSASTTDPLRYIHRRNQQMDWYFVSNSAGTPVEAVCSFRVAGKRPELWDPETGQIIRPAVYREADGQTVLPIRFEPAESVFVVFRDKDNSDPIRSVTHDGHVVRSTTKKPGLKLPELLPSYPDVSGSFGVAFWVKPDQTIPLPARSDQGITRTAGQQFVYISEQGEIAYGPGQASAGISVGTNGVCVFEHSARYLAPRLVHATTIQDWTHVALVYSNNRPSLYLNGRLAGSAPKSNYNVHPSGKRGRGGAFAGQLRDLQIIEHAPNEAAITAMARCEELDLPVDLPTIELVHRADGMYDATVWQAGTYQLSREAGVPVRFDVETLPRPQTIDGPWELRFPPGGGAPKSIVLGELISWTEHDRVGVKYFSGTATYVKQFDIPETALGDQQRLYLDLGDVSVIAEPKLNGQALGVLWKPPFRVDVTDVLQPGENSLEVRVTNLWPNRLIGDEQFPVDTQYKSNGGPVDWPDWVRQRTPRSEPRRLAFSSWKHFHKDSPLLESGLLGPVTLQSAKRITIAEND</sequence>
<evidence type="ECO:0000256" key="2">
    <source>
        <dbReference type="ARBA" id="ARBA00022801"/>
    </source>
</evidence>
<feature type="signal peptide" evidence="3">
    <location>
        <begin position="1"/>
        <end position="30"/>
    </location>
</feature>
<keyword evidence="1 3" id="KW-0732">Signal</keyword>
<protein>
    <submittedName>
        <fullName evidence="4">Glycosyl hydrolases family 2, sugar binding domain</fullName>
    </submittedName>
</protein>
<evidence type="ECO:0000256" key="3">
    <source>
        <dbReference type="SAM" id="SignalP"/>
    </source>
</evidence>
<dbReference type="RefSeq" id="WP_146393771.1">
    <property type="nucleotide sequence ID" value="NZ_SJPJ01000001.1"/>
</dbReference>
<proteinExistence type="predicted"/>
<organism evidence="4 5">
    <name type="scientific">Novipirellula herctigrandis</name>
    <dbReference type="NCBI Taxonomy" id="2527986"/>
    <lineage>
        <taxon>Bacteria</taxon>
        <taxon>Pseudomonadati</taxon>
        <taxon>Planctomycetota</taxon>
        <taxon>Planctomycetia</taxon>
        <taxon>Pirellulales</taxon>
        <taxon>Pirellulaceae</taxon>
        <taxon>Novipirellula</taxon>
    </lineage>
</organism>
<dbReference type="PANTHER" id="PTHR43817:SF1">
    <property type="entry name" value="HYDROLASE, FAMILY 43, PUTATIVE (AFU_ORTHOLOGUE AFUA_3G01660)-RELATED"/>
    <property type="match status" value="1"/>
</dbReference>
<gene>
    <name evidence="4" type="ORF">CA13_01110</name>
</gene>
<dbReference type="NCBIfam" id="NF045579">
    <property type="entry name" value="rhamnoside_JR"/>
    <property type="match status" value="1"/>
</dbReference>
<keyword evidence="2 4" id="KW-0378">Hydrolase</keyword>
<dbReference type="OrthoDB" id="9761519at2"/>
<dbReference type="InterPro" id="IPR013320">
    <property type="entry name" value="ConA-like_dom_sf"/>
</dbReference>
<dbReference type="Pfam" id="PF17132">
    <property type="entry name" value="Glyco_hydro_106"/>
    <property type="match status" value="1"/>
</dbReference>
<feature type="chain" id="PRO_5022665092" evidence="3">
    <location>
        <begin position="31"/>
        <end position="1370"/>
    </location>
</feature>
<dbReference type="Pfam" id="PF13385">
    <property type="entry name" value="Laminin_G_3"/>
    <property type="match status" value="1"/>
</dbReference>
<dbReference type="SUPFAM" id="SSF49785">
    <property type="entry name" value="Galactose-binding domain-like"/>
    <property type="match status" value="2"/>
</dbReference>
<dbReference type="GO" id="GO:0016787">
    <property type="term" value="F:hydrolase activity"/>
    <property type="evidence" value="ECO:0007669"/>
    <property type="project" value="UniProtKB-KW"/>
</dbReference>